<dbReference type="PROSITE" id="PS51898">
    <property type="entry name" value="TYR_RECOMBINASE"/>
    <property type="match status" value="1"/>
</dbReference>
<dbReference type="InterPro" id="IPR002104">
    <property type="entry name" value="Integrase_catalytic"/>
</dbReference>
<evidence type="ECO:0000313" key="8">
    <source>
        <dbReference type="EMBL" id="MBB5156531.1"/>
    </source>
</evidence>
<dbReference type="Pfam" id="PF00589">
    <property type="entry name" value="Phage_integrase"/>
    <property type="match status" value="1"/>
</dbReference>
<dbReference type="InterPro" id="IPR050808">
    <property type="entry name" value="Phage_Integrase"/>
</dbReference>
<evidence type="ECO:0000256" key="4">
    <source>
        <dbReference type="ARBA" id="ARBA00023172"/>
    </source>
</evidence>
<evidence type="ECO:0000256" key="3">
    <source>
        <dbReference type="ARBA" id="ARBA00023125"/>
    </source>
</evidence>
<proteinExistence type="inferred from homology"/>
<evidence type="ECO:0000256" key="1">
    <source>
        <dbReference type="ARBA" id="ARBA00008857"/>
    </source>
</evidence>
<feature type="domain" description="Tyr recombinase" evidence="6">
    <location>
        <begin position="192"/>
        <end position="401"/>
    </location>
</feature>
<dbReference type="InterPro" id="IPR044068">
    <property type="entry name" value="CB"/>
</dbReference>
<keyword evidence="4" id="KW-0233">DNA recombination</keyword>
<dbReference type="PROSITE" id="PS51900">
    <property type="entry name" value="CB"/>
    <property type="match status" value="1"/>
</dbReference>
<dbReference type="AlphaFoldDB" id="A0A840Q9W9"/>
<dbReference type="Gene3D" id="1.10.150.130">
    <property type="match status" value="1"/>
</dbReference>
<dbReference type="SUPFAM" id="SSF56349">
    <property type="entry name" value="DNA breaking-rejoining enzymes"/>
    <property type="match status" value="1"/>
</dbReference>
<dbReference type="Gene3D" id="1.10.443.10">
    <property type="entry name" value="Intergrase catalytic core"/>
    <property type="match status" value="1"/>
</dbReference>
<keyword evidence="9" id="KW-1185">Reference proteome</keyword>
<gene>
    <name evidence="8" type="ORF">BJ970_004065</name>
</gene>
<dbReference type="InterPro" id="IPR010998">
    <property type="entry name" value="Integrase_recombinase_N"/>
</dbReference>
<reference evidence="8 9" key="1">
    <citation type="submission" date="2020-08" db="EMBL/GenBank/DDBJ databases">
        <title>Sequencing the genomes of 1000 actinobacteria strains.</title>
        <authorList>
            <person name="Klenk H.-P."/>
        </authorList>
    </citation>
    <scope>NUCLEOTIDE SEQUENCE [LARGE SCALE GENOMIC DNA]</scope>
    <source>
        <strain evidence="8 9">DSM 45584</strain>
    </source>
</reference>
<dbReference type="PANTHER" id="PTHR30629:SF2">
    <property type="entry name" value="PROPHAGE INTEGRASE INTS-RELATED"/>
    <property type="match status" value="1"/>
</dbReference>
<comment type="similarity">
    <text evidence="1">Belongs to the 'phage' integrase family.</text>
</comment>
<dbReference type="InterPro" id="IPR013762">
    <property type="entry name" value="Integrase-like_cat_sf"/>
</dbReference>
<dbReference type="GO" id="GO:0006310">
    <property type="term" value="P:DNA recombination"/>
    <property type="evidence" value="ECO:0007669"/>
    <property type="project" value="UniProtKB-KW"/>
</dbReference>
<dbReference type="Proteomes" id="UP000584374">
    <property type="component" value="Unassembled WGS sequence"/>
</dbReference>
<evidence type="ECO:0000256" key="2">
    <source>
        <dbReference type="ARBA" id="ARBA00022908"/>
    </source>
</evidence>
<dbReference type="CDD" id="cd01189">
    <property type="entry name" value="INT_ICEBs1_C_like"/>
    <property type="match status" value="1"/>
</dbReference>
<dbReference type="GO" id="GO:0015074">
    <property type="term" value="P:DNA integration"/>
    <property type="evidence" value="ECO:0007669"/>
    <property type="project" value="UniProtKB-KW"/>
</dbReference>
<keyword evidence="2" id="KW-0229">DNA integration</keyword>
<evidence type="ECO:0000313" key="9">
    <source>
        <dbReference type="Proteomes" id="UP000584374"/>
    </source>
</evidence>
<feature type="domain" description="Core-binding (CB)" evidence="7">
    <location>
        <begin position="89"/>
        <end position="171"/>
    </location>
</feature>
<dbReference type="PANTHER" id="PTHR30629">
    <property type="entry name" value="PROPHAGE INTEGRASE"/>
    <property type="match status" value="1"/>
</dbReference>
<evidence type="ECO:0000259" key="7">
    <source>
        <dbReference type="PROSITE" id="PS51900"/>
    </source>
</evidence>
<evidence type="ECO:0000259" key="6">
    <source>
        <dbReference type="PROSITE" id="PS51898"/>
    </source>
</evidence>
<protein>
    <submittedName>
        <fullName evidence="8">Integrase</fullName>
    </submittedName>
</protein>
<evidence type="ECO:0000256" key="5">
    <source>
        <dbReference type="PROSITE-ProRule" id="PRU01248"/>
    </source>
</evidence>
<dbReference type="GO" id="GO:0003677">
    <property type="term" value="F:DNA binding"/>
    <property type="evidence" value="ECO:0007669"/>
    <property type="project" value="UniProtKB-UniRule"/>
</dbReference>
<name>A0A840Q9W9_9PSEU</name>
<dbReference type="RefSeq" id="WP_184727656.1">
    <property type="nucleotide sequence ID" value="NZ_JACHIW010000001.1"/>
</dbReference>
<dbReference type="Pfam" id="PF22022">
    <property type="entry name" value="Phage_int_M"/>
    <property type="match status" value="1"/>
</dbReference>
<comment type="caution">
    <text evidence="8">The sequence shown here is derived from an EMBL/GenBank/DDBJ whole genome shotgun (WGS) entry which is preliminary data.</text>
</comment>
<dbReference type="InterPro" id="IPR053876">
    <property type="entry name" value="Phage_int_M"/>
</dbReference>
<accession>A0A840Q9W9</accession>
<sequence length="407" mass="45395">MITVRPPLPLGTWSTIRTYGRVDGKWVPKASIPTGAKIDSWRAMTKYRGHDGHTRQVERVGNNETKARRSLRGALVKQAGQQTALGAGSRFKDAAALYLEQIQIRRCGTTYDRYKGRLDKHVLPSIGQLLLRECTVSKLENFMLDLERKNVAANTRRGIRTVLSGVMQYAVRHEIVDHNPVRDLSDIEGTAKKPVAMTAEQLSDFLAKLDADKVAVSADLPDYIRFLFGTGVRFGEALAVRWRDLNLTDQPITVDGEQVPPRSLWINGNIVAVSGKGLVRHDGKTFKANRVIGLPDYLYTLLLVRKPLDAHENEPVFPSGTLGWRHPSNMQRSVRRMRERIKYPDFTTHVGRKMVATILDMSGQTAREIADQLGHANPAMTQNVYMGRGVRNPAAAAALHAAYSAKE</sequence>
<organism evidence="8 9">
    <name type="scientific">Saccharopolyspora phatthalungensis</name>
    <dbReference type="NCBI Taxonomy" id="664693"/>
    <lineage>
        <taxon>Bacteria</taxon>
        <taxon>Bacillati</taxon>
        <taxon>Actinomycetota</taxon>
        <taxon>Actinomycetes</taxon>
        <taxon>Pseudonocardiales</taxon>
        <taxon>Pseudonocardiaceae</taxon>
        <taxon>Saccharopolyspora</taxon>
    </lineage>
</organism>
<keyword evidence="3 5" id="KW-0238">DNA-binding</keyword>
<dbReference type="InterPro" id="IPR011010">
    <property type="entry name" value="DNA_brk_join_enz"/>
</dbReference>
<dbReference type="EMBL" id="JACHIW010000001">
    <property type="protein sequence ID" value="MBB5156531.1"/>
    <property type="molecule type" value="Genomic_DNA"/>
</dbReference>